<sequence>MSTFDATTLVYVFQIIIGGLLVGVGVHFVPVGGAPAAMAQATGVGTGTVQLATGSGLTGLISAGLMMSVAPDNMLLIVMSGAVGAMIMINVTMLVGNWSYVYAVGVPPVSGKVDYDPITKDPQPPYIAPGTVGHGVPTVSYVSGTIGGLMGGAGGSLIYYALMNINGISGLSAFFAIGIFVVNAVIASYNIQGTIEGFHDPKFKRLPKAIQSCFVATLIIGIFAVLIHGGV</sequence>
<comment type="subunit">
    <text evidence="5 19">The complex is composed of 8 subunits; MtrA, MtrB, MtrC, MtrD, MtrE, MtrF, MtrG and MtrH.</text>
</comment>
<comment type="subcellular location">
    <subcellularLocation>
        <location evidence="2 19">Cell membrane</location>
        <topology evidence="2 19">Multi-pass membrane protein</topology>
    </subcellularLocation>
</comment>
<evidence type="ECO:0000313" key="20">
    <source>
        <dbReference type="EMBL" id="MDF0591197.1"/>
    </source>
</evidence>
<feature type="transmembrane region" description="Helical" evidence="19">
    <location>
        <begin position="49"/>
        <end position="67"/>
    </location>
</feature>
<keyword evidence="14 19" id="KW-0484">Methanogenesis</keyword>
<evidence type="ECO:0000256" key="14">
    <source>
        <dbReference type="ARBA" id="ARBA00022994"/>
    </source>
</evidence>
<reference evidence="20 21" key="1">
    <citation type="submission" date="2023-03" db="EMBL/GenBank/DDBJ databases">
        <title>WGS of Methanotrichaceae archaeon Mx.</title>
        <authorList>
            <person name="Sorokin D.Y."/>
            <person name="Merkel A.Y."/>
        </authorList>
    </citation>
    <scope>NUCLEOTIDE SEQUENCE [LARGE SCALE GENOMIC DNA]</scope>
    <source>
        <strain evidence="20 21">Mx</strain>
    </source>
</reference>
<keyword evidence="10 19" id="KW-0808">Transferase</keyword>
<evidence type="ECO:0000256" key="12">
    <source>
        <dbReference type="ARBA" id="ARBA00022967"/>
    </source>
</evidence>
<evidence type="ECO:0000256" key="2">
    <source>
        <dbReference type="ARBA" id="ARBA00004651"/>
    </source>
</evidence>
<keyword evidence="11 19" id="KW-0812">Transmembrane</keyword>
<dbReference type="EC" id="7.2.1.4" evidence="18 19"/>
<evidence type="ECO:0000256" key="1">
    <source>
        <dbReference type="ARBA" id="ARBA00002533"/>
    </source>
</evidence>
<name>A0ABT5X933_9EURY</name>
<evidence type="ECO:0000256" key="16">
    <source>
        <dbReference type="ARBA" id="ARBA00029820"/>
    </source>
</evidence>
<feature type="transmembrane region" description="Helical" evidence="19">
    <location>
        <begin position="9"/>
        <end position="29"/>
    </location>
</feature>
<dbReference type="GO" id="GO:0008168">
    <property type="term" value="F:methyltransferase activity"/>
    <property type="evidence" value="ECO:0007669"/>
    <property type="project" value="UniProtKB-KW"/>
</dbReference>
<evidence type="ECO:0000256" key="6">
    <source>
        <dbReference type="ARBA" id="ARBA00015129"/>
    </source>
</evidence>
<evidence type="ECO:0000256" key="11">
    <source>
        <dbReference type="ARBA" id="ARBA00022692"/>
    </source>
</evidence>
<feature type="transmembrane region" description="Helical" evidence="19">
    <location>
        <begin position="209"/>
        <end position="227"/>
    </location>
</feature>
<accession>A0ABT5X933</accession>
<evidence type="ECO:0000256" key="15">
    <source>
        <dbReference type="ARBA" id="ARBA00023136"/>
    </source>
</evidence>
<comment type="similarity">
    <text evidence="4 19">Belongs to the MtrD family.</text>
</comment>
<evidence type="ECO:0000256" key="9">
    <source>
        <dbReference type="ARBA" id="ARBA00022603"/>
    </source>
</evidence>
<organism evidence="20 21">
    <name type="scientific">Candidatus Methanocrinis natronophilus</name>
    <dbReference type="NCBI Taxonomy" id="3033396"/>
    <lineage>
        <taxon>Archaea</taxon>
        <taxon>Methanobacteriati</taxon>
        <taxon>Methanobacteriota</taxon>
        <taxon>Stenosarchaea group</taxon>
        <taxon>Methanomicrobia</taxon>
        <taxon>Methanotrichales</taxon>
        <taxon>Methanotrichaceae</taxon>
        <taxon>Methanocrinis</taxon>
    </lineage>
</organism>
<keyword evidence="7 19" id="KW-1003">Cell membrane</keyword>
<protein>
    <recommendedName>
        <fullName evidence="6 19">Tetrahydromethanopterin S-methyltransferase subunit D</fullName>
        <ecNumber evidence="18 19">7.2.1.4</ecNumber>
    </recommendedName>
    <alternativeName>
        <fullName evidence="16 19">N5-methyltetrahydromethanopterin--coenzyme M methyltransferase subunit D</fullName>
    </alternativeName>
</protein>
<dbReference type="GO" id="GO:0032259">
    <property type="term" value="P:methylation"/>
    <property type="evidence" value="ECO:0007669"/>
    <property type="project" value="UniProtKB-KW"/>
</dbReference>
<gene>
    <name evidence="19 20" type="primary">mtrD</name>
    <name evidence="20" type="ORF">P0O15_08455</name>
</gene>
<keyword evidence="13 19" id="KW-1133">Transmembrane helix</keyword>
<feature type="transmembrane region" description="Helical" evidence="19">
    <location>
        <begin position="141"/>
        <end position="162"/>
    </location>
</feature>
<evidence type="ECO:0000256" key="18">
    <source>
        <dbReference type="ARBA" id="ARBA00044970"/>
    </source>
</evidence>
<keyword evidence="12 19" id="KW-1278">Translocase</keyword>
<keyword evidence="15 19" id="KW-0472">Membrane</keyword>
<evidence type="ECO:0000256" key="10">
    <source>
        <dbReference type="ARBA" id="ARBA00022679"/>
    </source>
</evidence>
<comment type="pathway">
    <text evidence="3 19">One-carbon metabolism; methanogenesis from CO(2); methyl-coenzyme M from 5,10-methylene-5,6,7,8-tetrahydromethanopterin: step 2/2.</text>
</comment>
<comment type="function">
    <text evidence="1 19">Part of a complex that catalyzes the formation of methyl-coenzyme M and tetrahydromethanopterin from coenzyme M and methyl-tetrahydromethanopterin. This is an energy-conserving, sodium-ion translocating step.</text>
</comment>
<dbReference type="Proteomes" id="UP001220010">
    <property type="component" value="Unassembled WGS sequence"/>
</dbReference>
<evidence type="ECO:0000313" key="21">
    <source>
        <dbReference type="Proteomes" id="UP001220010"/>
    </source>
</evidence>
<dbReference type="NCBIfam" id="TIGR01112">
    <property type="entry name" value="mtrD"/>
    <property type="match status" value="1"/>
</dbReference>
<evidence type="ECO:0000256" key="8">
    <source>
        <dbReference type="ARBA" id="ARBA00022563"/>
    </source>
</evidence>
<dbReference type="Pfam" id="PF04207">
    <property type="entry name" value="MtrD"/>
    <property type="match status" value="1"/>
</dbReference>
<dbReference type="HAMAP" id="MF_01097">
    <property type="entry name" value="MtrD"/>
    <property type="match status" value="1"/>
</dbReference>
<keyword evidence="9 19" id="KW-0489">Methyltransferase</keyword>
<evidence type="ECO:0000256" key="4">
    <source>
        <dbReference type="ARBA" id="ARBA00008822"/>
    </source>
</evidence>
<comment type="caution">
    <text evidence="20">The sequence shown here is derived from an EMBL/GenBank/DDBJ whole genome shotgun (WGS) entry which is preliminary data.</text>
</comment>
<keyword evidence="8 19" id="KW-0554">One-carbon metabolism</keyword>
<proteinExistence type="inferred from homology"/>
<evidence type="ECO:0000256" key="13">
    <source>
        <dbReference type="ARBA" id="ARBA00022989"/>
    </source>
</evidence>
<comment type="catalytic activity">
    <reaction evidence="17 19">
        <text>5-methyl-5,6,7,8-tetrahydromethanopterin + coenzyme M + 2 Na(+)(in) = 5,6,7,8-tetrahydromethanopterin + methyl-coenzyme M + 2 Na(+)(out)</text>
        <dbReference type="Rhea" id="RHEA:53492"/>
        <dbReference type="ChEBI" id="CHEBI:29101"/>
        <dbReference type="ChEBI" id="CHEBI:58103"/>
        <dbReference type="ChEBI" id="CHEBI:58116"/>
        <dbReference type="ChEBI" id="CHEBI:58286"/>
        <dbReference type="ChEBI" id="CHEBI:58319"/>
        <dbReference type="EC" id="7.2.1.4"/>
    </reaction>
</comment>
<dbReference type="EMBL" id="JARFPK010000030">
    <property type="protein sequence ID" value="MDF0591197.1"/>
    <property type="molecule type" value="Genomic_DNA"/>
</dbReference>
<evidence type="ECO:0000256" key="17">
    <source>
        <dbReference type="ARBA" id="ARBA00044880"/>
    </source>
</evidence>
<feature type="transmembrane region" description="Helical" evidence="19">
    <location>
        <begin position="74"/>
        <end position="95"/>
    </location>
</feature>
<evidence type="ECO:0000256" key="7">
    <source>
        <dbReference type="ARBA" id="ARBA00022475"/>
    </source>
</evidence>
<evidence type="ECO:0000256" key="5">
    <source>
        <dbReference type="ARBA" id="ARBA00011616"/>
    </source>
</evidence>
<evidence type="ECO:0000256" key="3">
    <source>
        <dbReference type="ARBA" id="ARBA00004839"/>
    </source>
</evidence>
<dbReference type="PIRSF" id="PIRSF016552">
    <property type="entry name" value="MtrD"/>
    <property type="match status" value="1"/>
</dbReference>
<feature type="transmembrane region" description="Helical" evidence="19">
    <location>
        <begin position="169"/>
        <end position="189"/>
    </location>
</feature>
<evidence type="ECO:0000256" key="19">
    <source>
        <dbReference type="HAMAP-Rule" id="MF_01097"/>
    </source>
</evidence>
<dbReference type="InterPro" id="IPR005779">
    <property type="entry name" value="MeTrfase_D"/>
</dbReference>
<dbReference type="RefSeq" id="WP_316966937.1">
    <property type="nucleotide sequence ID" value="NZ_JARFPK010000030.1"/>
</dbReference>
<keyword evidence="21" id="KW-1185">Reference proteome</keyword>